<dbReference type="EMBL" id="ML000945">
    <property type="protein sequence ID" value="RKO83688.1"/>
    <property type="molecule type" value="Genomic_DNA"/>
</dbReference>
<accession>A0A4P9VZA4</accession>
<feature type="region of interest" description="Disordered" evidence="1">
    <location>
        <begin position="241"/>
        <end position="266"/>
    </location>
</feature>
<dbReference type="AlphaFoldDB" id="A0A4P9VZA4"/>
<reference evidence="3" key="1">
    <citation type="journal article" date="2018" name="Nat. Microbiol.">
        <title>Leveraging single-cell genomics to expand the fungal tree of life.</title>
        <authorList>
            <person name="Ahrendt S.R."/>
            <person name="Quandt C.A."/>
            <person name="Ciobanu D."/>
            <person name="Clum A."/>
            <person name="Salamov A."/>
            <person name="Andreopoulos B."/>
            <person name="Cheng J.F."/>
            <person name="Woyke T."/>
            <person name="Pelin A."/>
            <person name="Henrissat B."/>
            <person name="Reynolds N.K."/>
            <person name="Benny G.L."/>
            <person name="Smith M.E."/>
            <person name="James T.Y."/>
            <person name="Grigoriev I.V."/>
        </authorList>
    </citation>
    <scope>NUCLEOTIDE SEQUENCE [LARGE SCALE GENOMIC DNA]</scope>
</reference>
<sequence length="552" mass="59485">MQQPTAGRAGQRRKGNVCTLPMLFIAKSGEDVTLLRGATENVLHPREAEEQLTKKKDINTLLHMAASAAPDTRLLVSLITRVSEKLPVNSGLPLSFLDTDPLFNQNVAAIVELSEWRIREIASALASMLDGVAKASIVSSSSEDSQQSSEVFQSQLFVLRLLGTCLAHYWKCTRDAAVRGDTPAARDVDGSRASHLSREASCSSLRSSGPPSPRSARGISLSVLPRTNSGDEVATSAYNPAVRSGSSSAMDVRPRGGPAISRQRTTSSLSVYNEDHRLSFITSPTFHPISPNSSRIGSTVTSLSDPPVLDENLARFILGVITRFFFTSASSINSDTIGHSFSSFSSAPGYADHSASSSMSFSALSSFFLDHSMDDAAPAFSGRPLTSRTSLSSSASSFSTTSSRGAVTSTAALLRRSASPVPVTLGGDLLAEVHKAAGRILYYLSASNWSVVFTRVKARLLYLAQTGMTAPGQDVPMEREAGDLTELRFLEWCNLNRARLGMVIGELASLSKTFSKRAQFLAAIIIRRAIWNWIESYPLEFLALCQSQKKME</sequence>
<feature type="region of interest" description="Disordered" evidence="1">
    <location>
        <begin position="181"/>
        <end position="220"/>
    </location>
</feature>
<protein>
    <submittedName>
        <fullName evidence="2">Uncharacterized protein</fullName>
    </submittedName>
</protein>
<proteinExistence type="predicted"/>
<name>A0A4P9VZA4_9FUNG</name>
<dbReference type="OrthoDB" id="2412476at2759"/>
<feature type="compositionally biased region" description="Low complexity" evidence="1">
    <location>
        <begin position="199"/>
        <end position="220"/>
    </location>
</feature>
<feature type="compositionally biased region" description="Basic and acidic residues" evidence="1">
    <location>
        <begin position="181"/>
        <end position="198"/>
    </location>
</feature>
<evidence type="ECO:0000313" key="2">
    <source>
        <dbReference type="EMBL" id="RKO83688.1"/>
    </source>
</evidence>
<evidence type="ECO:0000313" key="3">
    <source>
        <dbReference type="Proteomes" id="UP000269721"/>
    </source>
</evidence>
<dbReference type="Proteomes" id="UP000269721">
    <property type="component" value="Unassembled WGS sequence"/>
</dbReference>
<evidence type="ECO:0000256" key="1">
    <source>
        <dbReference type="SAM" id="MobiDB-lite"/>
    </source>
</evidence>
<gene>
    <name evidence="2" type="ORF">BDK51DRAFT_27542</name>
</gene>
<feature type="non-terminal residue" evidence="2">
    <location>
        <position position="552"/>
    </location>
</feature>
<keyword evidence="3" id="KW-1185">Reference proteome</keyword>
<organism evidence="2 3">
    <name type="scientific">Blyttiomyces helicus</name>
    <dbReference type="NCBI Taxonomy" id="388810"/>
    <lineage>
        <taxon>Eukaryota</taxon>
        <taxon>Fungi</taxon>
        <taxon>Fungi incertae sedis</taxon>
        <taxon>Chytridiomycota</taxon>
        <taxon>Chytridiomycota incertae sedis</taxon>
        <taxon>Chytridiomycetes</taxon>
        <taxon>Chytridiomycetes incertae sedis</taxon>
        <taxon>Blyttiomyces</taxon>
    </lineage>
</organism>